<evidence type="ECO:0000256" key="1">
    <source>
        <dbReference type="SAM" id="MobiDB-lite"/>
    </source>
</evidence>
<reference evidence="2" key="1">
    <citation type="submission" date="2023-10" db="EMBL/GenBank/DDBJ databases">
        <authorList>
            <person name="Domelevo Entfellner J.-B."/>
        </authorList>
    </citation>
    <scope>NUCLEOTIDE SEQUENCE</scope>
</reference>
<feature type="region of interest" description="Disordered" evidence="1">
    <location>
        <begin position="1"/>
        <end position="26"/>
    </location>
</feature>
<accession>A0AA86S8N5</accession>
<dbReference type="Proteomes" id="UP001189624">
    <property type="component" value="Chromosome 4"/>
</dbReference>
<organism evidence="2 3">
    <name type="scientific">Sphenostylis stenocarpa</name>
    <dbReference type="NCBI Taxonomy" id="92480"/>
    <lineage>
        <taxon>Eukaryota</taxon>
        <taxon>Viridiplantae</taxon>
        <taxon>Streptophyta</taxon>
        <taxon>Embryophyta</taxon>
        <taxon>Tracheophyta</taxon>
        <taxon>Spermatophyta</taxon>
        <taxon>Magnoliopsida</taxon>
        <taxon>eudicotyledons</taxon>
        <taxon>Gunneridae</taxon>
        <taxon>Pentapetalae</taxon>
        <taxon>rosids</taxon>
        <taxon>fabids</taxon>
        <taxon>Fabales</taxon>
        <taxon>Fabaceae</taxon>
        <taxon>Papilionoideae</taxon>
        <taxon>50 kb inversion clade</taxon>
        <taxon>NPAAA clade</taxon>
        <taxon>indigoferoid/millettioid clade</taxon>
        <taxon>Phaseoleae</taxon>
        <taxon>Sphenostylis</taxon>
    </lineage>
</organism>
<name>A0AA86S8N5_9FABA</name>
<evidence type="ECO:0000313" key="2">
    <source>
        <dbReference type="EMBL" id="CAJ1946954.1"/>
    </source>
</evidence>
<protein>
    <submittedName>
        <fullName evidence="2">Uncharacterized protein</fullName>
    </submittedName>
</protein>
<dbReference type="Gramene" id="rna-AYBTSS11_LOCUS12404">
    <property type="protein sequence ID" value="CAJ1946954.1"/>
    <property type="gene ID" value="gene-AYBTSS11_LOCUS12404"/>
</dbReference>
<gene>
    <name evidence="2" type="ORF">AYBTSS11_LOCUS12404</name>
</gene>
<dbReference type="EMBL" id="OY731401">
    <property type="protein sequence ID" value="CAJ1946954.1"/>
    <property type="molecule type" value="Genomic_DNA"/>
</dbReference>
<proteinExistence type="predicted"/>
<sequence length="71" mass="7813">MRLNMQRDFGAAVGHPSQRGTPVSQPKNRCLLVCKPIISTIPLSENPVTMRVRAKLLGLLPTLHQTILLAN</sequence>
<dbReference type="AlphaFoldDB" id="A0AA86S8N5"/>
<keyword evidence="3" id="KW-1185">Reference proteome</keyword>
<evidence type="ECO:0000313" key="3">
    <source>
        <dbReference type="Proteomes" id="UP001189624"/>
    </source>
</evidence>